<evidence type="ECO:0000313" key="2">
    <source>
        <dbReference type="EMBL" id="KXA21909.1"/>
    </source>
</evidence>
<evidence type="ECO:0000256" key="1">
    <source>
        <dbReference type="SAM" id="MobiDB-lite"/>
    </source>
</evidence>
<dbReference type="Proteomes" id="UP000070687">
    <property type="component" value="Unassembled WGS sequence"/>
</dbReference>
<feature type="region of interest" description="Disordered" evidence="1">
    <location>
        <begin position="324"/>
        <end position="349"/>
    </location>
</feature>
<gene>
    <name evidence="2" type="ORF">HMPREF3208_00441</name>
</gene>
<comment type="caution">
    <text evidence="2">The sequence shown here is derived from an EMBL/GenBank/DDBJ whole genome shotgun (WGS) entry which is preliminary data.</text>
</comment>
<evidence type="ECO:0008006" key="4">
    <source>
        <dbReference type="Google" id="ProtNLM"/>
    </source>
</evidence>
<accession>A0A133P065</accession>
<dbReference type="EMBL" id="LRQB01000025">
    <property type="protein sequence ID" value="KXA21909.1"/>
    <property type="molecule type" value="Genomic_DNA"/>
</dbReference>
<dbReference type="PATRIC" id="fig|2702.100.peg.421"/>
<protein>
    <recommendedName>
        <fullName evidence="4">Cell division protein</fullName>
    </recommendedName>
</protein>
<proteinExistence type="predicted"/>
<name>A0A133P065_GARVA</name>
<sequence length="349" mass="38077">MTSENSMKDGMVEHAATSVTESDDTMEREVHVDRSQQLPLHPVLADDEDAQSSVVNAVVDAQNSSMQGDLIASNDADNTETSTVAAVGNESTNINDMNVKTDAHGGVDNTSASTATPLSAFPLPDLREREDGGAINFDEEESVPSSIATTTVSDEIRSKSRAEFTTVYDIIDAMETVLSEAKNVLFSPGMVKIDRDDFIDQLSRLKNMLPVQLERASALMREAERRLRTAQSQASSIVSSAQSQAAEIIDEAQERAQFLAGQENVTALAKQKARDILTTAQHKSDKLTQGADQYCITVMEGLKQQLDKLEQDVQAGQRVLEERQRAAAHVQNDTNAALYNDAEDDERNE</sequence>
<feature type="compositionally biased region" description="Basic and acidic residues" evidence="1">
    <location>
        <begin position="1"/>
        <end position="12"/>
    </location>
</feature>
<dbReference type="OrthoDB" id="3239773at2"/>
<dbReference type="RefSeq" id="WP_064346976.1">
    <property type="nucleotide sequence ID" value="NZ_KQ956847.1"/>
</dbReference>
<evidence type="ECO:0000313" key="3">
    <source>
        <dbReference type="Proteomes" id="UP000070687"/>
    </source>
</evidence>
<feature type="region of interest" description="Disordered" evidence="1">
    <location>
        <begin position="1"/>
        <end position="35"/>
    </location>
</feature>
<organism evidence="2 3">
    <name type="scientific">Gardnerella vaginalis</name>
    <dbReference type="NCBI Taxonomy" id="2702"/>
    <lineage>
        <taxon>Bacteria</taxon>
        <taxon>Bacillati</taxon>
        <taxon>Actinomycetota</taxon>
        <taxon>Actinomycetes</taxon>
        <taxon>Bifidobacteriales</taxon>
        <taxon>Bifidobacteriaceae</taxon>
        <taxon>Gardnerella</taxon>
    </lineage>
</organism>
<reference evidence="2 3" key="1">
    <citation type="submission" date="2016-01" db="EMBL/GenBank/DDBJ databases">
        <authorList>
            <person name="Oliw E.H."/>
        </authorList>
    </citation>
    <scope>NUCLEOTIDE SEQUENCE [LARGE SCALE GENOMIC DNA]</scope>
    <source>
        <strain evidence="2 3">PSS_7772B</strain>
    </source>
</reference>
<feature type="compositionally biased region" description="Basic and acidic residues" evidence="1">
    <location>
        <begin position="25"/>
        <end position="34"/>
    </location>
</feature>
<dbReference type="AlphaFoldDB" id="A0A133P065"/>